<dbReference type="SUPFAM" id="SSF75620">
    <property type="entry name" value="Release factor"/>
    <property type="match status" value="1"/>
</dbReference>
<evidence type="ECO:0000313" key="6">
    <source>
        <dbReference type="Proteomes" id="UP001164727"/>
    </source>
</evidence>
<dbReference type="EMBL" id="CP114006">
    <property type="protein sequence ID" value="WAN63054.1"/>
    <property type="molecule type" value="Genomic_DNA"/>
</dbReference>
<dbReference type="PANTHER" id="PTHR43804:SF7">
    <property type="entry name" value="LD18447P"/>
    <property type="match status" value="1"/>
</dbReference>
<dbReference type="RefSeq" id="WP_268849908.1">
    <property type="nucleotide sequence ID" value="NZ_CP114006.1"/>
</dbReference>
<dbReference type="InterPro" id="IPR000352">
    <property type="entry name" value="Pep_chain_release_fac_I"/>
</dbReference>
<keyword evidence="6" id="KW-1185">Reference proteome</keyword>
<evidence type="ECO:0000313" key="5">
    <source>
        <dbReference type="EMBL" id="WAN63054.1"/>
    </source>
</evidence>
<dbReference type="Proteomes" id="UP001164727">
    <property type="component" value="Chromosome"/>
</dbReference>
<dbReference type="SMART" id="SM00937">
    <property type="entry name" value="PCRF"/>
    <property type="match status" value="1"/>
</dbReference>
<dbReference type="Gene3D" id="3.30.160.20">
    <property type="match status" value="1"/>
</dbReference>
<dbReference type="PANTHER" id="PTHR43804">
    <property type="entry name" value="LD18447P"/>
    <property type="match status" value="1"/>
</dbReference>
<evidence type="ECO:0000256" key="3">
    <source>
        <dbReference type="ARBA" id="ARBA00022917"/>
    </source>
</evidence>
<gene>
    <name evidence="5" type="ORF">RS022_00430</name>
</gene>
<dbReference type="InterPro" id="IPR045853">
    <property type="entry name" value="Pep_chain_release_fac_I_sf"/>
</dbReference>
<evidence type="ECO:0000256" key="1">
    <source>
        <dbReference type="ARBA" id="ARBA00010835"/>
    </source>
</evidence>
<keyword evidence="3" id="KW-0648">Protein biosynthesis</keyword>
<dbReference type="Pfam" id="PF03462">
    <property type="entry name" value="PCRF"/>
    <property type="match status" value="1"/>
</dbReference>
<reference evidence="5 6" key="1">
    <citation type="journal article" date="2023" name="Microbiol. Resour. Announc.">
        <title>Complete Genome of 'Candidatus Phytoplasma rubi' RS, a Phytopathogenic Bacterium Associated with Rubus Stunt Disease.</title>
        <authorList>
            <person name="Duckeck D."/>
            <person name="Zubert C."/>
            <person name="Bohm J.W."/>
            <person name="Carminati G."/>
            <person name="Schneider B."/>
            <person name="Kube M."/>
        </authorList>
    </citation>
    <scope>NUCLEOTIDE SEQUENCE [LARGE SCALE GENOMIC DNA]</scope>
    <source>
        <strain evidence="5 6">RS</strain>
    </source>
</reference>
<keyword evidence="2" id="KW-0488">Methylation</keyword>
<protein>
    <submittedName>
        <fullName evidence="5">Peptide chain release factor 1</fullName>
    </submittedName>
</protein>
<evidence type="ECO:0000259" key="4">
    <source>
        <dbReference type="SMART" id="SM00937"/>
    </source>
</evidence>
<proteinExistence type="inferred from homology"/>
<dbReference type="Gene3D" id="3.30.70.1660">
    <property type="match status" value="1"/>
</dbReference>
<evidence type="ECO:0000256" key="2">
    <source>
        <dbReference type="ARBA" id="ARBA00022481"/>
    </source>
</evidence>
<dbReference type="Pfam" id="PF00472">
    <property type="entry name" value="RF-1"/>
    <property type="match status" value="1"/>
</dbReference>
<sequence length="358" mass="41816">MLEKLKIIKEKYLLLQKKMLKTVNNIEILKEINELNKIVSIYDEYLILEKEKNEITKLISENNIKKEENEFIVLFKEEQKNLEIEITEKLNQLKKILLFKKKDNNKSAIIEIKAAAGGNESNLFVADLFRAYVKYAESKKWRINVLNLVNSAKNGISSVEMIIYGDNVYSFFKNESGIHRVQRVPETEKRGRIHTSTIKILVSLNEEEKKIDLNWNDIRVDTFNSSGPGGQSVNTTKSAVRLTYLPTGDSVACQIFKSQYQNKDKAFQLLKNKIYNKLILQKQQQQNDIRKNLIGKGDRSAKIRTYNYAQNRITDHRINLTLQKLDFFMEGKIDLVIELLNNELEKKLSKKKYKYVKI</sequence>
<dbReference type="InterPro" id="IPR005139">
    <property type="entry name" value="PCRF"/>
</dbReference>
<dbReference type="Gene3D" id="6.10.140.1950">
    <property type="match status" value="1"/>
</dbReference>
<organism evidence="5 6">
    <name type="scientific">Candidatus Phytoplasma rubi</name>
    <dbReference type="NCBI Taxonomy" id="399025"/>
    <lineage>
        <taxon>Bacteria</taxon>
        <taxon>Bacillati</taxon>
        <taxon>Mycoplasmatota</taxon>
        <taxon>Mollicutes</taxon>
        <taxon>Acholeplasmatales</taxon>
        <taxon>Acholeplasmataceae</taxon>
        <taxon>Candidatus Phytoplasma</taxon>
        <taxon>16SrV (Elm yellows group)</taxon>
    </lineage>
</organism>
<accession>A0ABY7BQJ9</accession>
<dbReference type="InterPro" id="IPR050057">
    <property type="entry name" value="Prokaryotic/Mito_RF"/>
</dbReference>
<feature type="domain" description="Peptide chain release factor" evidence="4">
    <location>
        <begin position="63"/>
        <end position="175"/>
    </location>
</feature>
<comment type="similarity">
    <text evidence="1">Belongs to the prokaryotic/mitochondrial release factor family.</text>
</comment>
<name>A0ABY7BQJ9_9MOLU</name>